<dbReference type="RefSeq" id="WP_117652797.1">
    <property type="nucleotide sequence ID" value="NZ_JABUBW010000026.1"/>
</dbReference>
<evidence type="ECO:0000313" key="4">
    <source>
        <dbReference type="Proteomes" id="UP000284640"/>
    </source>
</evidence>
<accession>A0A374MKE1</accession>
<proteinExistence type="predicted"/>
<dbReference type="EMBL" id="QSOF01000055">
    <property type="protein sequence ID" value="RGI71443.1"/>
    <property type="molecule type" value="Genomic_DNA"/>
</dbReference>
<dbReference type="AlphaFoldDB" id="A0A374MKE1"/>
<name>A0A374MKE1_BACUN</name>
<dbReference type="Proteomes" id="UP000263754">
    <property type="component" value="Unassembled WGS sequence"/>
</dbReference>
<dbReference type="EMBL" id="QSKL01000053">
    <property type="protein sequence ID" value="RHE54329.1"/>
    <property type="molecule type" value="Genomic_DNA"/>
</dbReference>
<sequence length="153" mass="17667">MKRQICFLILISSFCIITLGQEVKKVKLIYGSQGVLLPVSAKCTPQGFEQSFYESLNFLTTYDDIFLAWFSFYMEQLIPERNIEKDMDPRIMIVAYRDSLQNDTLYLGESYGILKNRVMMKDDSNLLNLVKRKIGWGISPLPSDSLLYPSMLP</sequence>
<comment type="caution">
    <text evidence="1">The sequence shown here is derived from an EMBL/GenBank/DDBJ whole genome shotgun (WGS) entry which is preliminary data.</text>
</comment>
<organism evidence="1 3">
    <name type="scientific">Bacteroides uniformis</name>
    <dbReference type="NCBI Taxonomy" id="820"/>
    <lineage>
        <taxon>Bacteria</taxon>
        <taxon>Pseudomonadati</taxon>
        <taxon>Bacteroidota</taxon>
        <taxon>Bacteroidia</taxon>
        <taxon>Bacteroidales</taxon>
        <taxon>Bacteroidaceae</taxon>
        <taxon>Bacteroides</taxon>
    </lineage>
</organism>
<evidence type="ECO:0000313" key="1">
    <source>
        <dbReference type="EMBL" id="RGI71443.1"/>
    </source>
</evidence>
<gene>
    <name evidence="2" type="ORF">DW729_20025</name>
    <name evidence="1" type="ORF">DXD90_19320</name>
</gene>
<reference evidence="3 4" key="1">
    <citation type="submission" date="2018-08" db="EMBL/GenBank/DDBJ databases">
        <title>A genome reference for cultivated species of the human gut microbiota.</title>
        <authorList>
            <person name="Zou Y."/>
            <person name="Xue W."/>
            <person name="Luo G."/>
        </authorList>
    </citation>
    <scope>NUCLEOTIDE SEQUENCE [LARGE SCALE GENOMIC DNA]</scope>
    <source>
        <strain evidence="2 4">AM27-46</strain>
        <strain evidence="1 3">TM10-17</strain>
    </source>
</reference>
<dbReference type="Proteomes" id="UP000284640">
    <property type="component" value="Unassembled WGS sequence"/>
</dbReference>
<evidence type="ECO:0000313" key="2">
    <source>
        <dbReference type="EMBL" id="RHE54329.1"/>
    </source>
</evidence>
<protein>
    <submittedName>
        <fullName evidence="1">Uncharacterized protein</fullName>
    </submittedName>
</protein>
<evidence type="ECO:0000313" key="3">
    <source>
        <dbReference type="Proteomes" id="UP000263754"/>
    </source>
</evidence>